<keyword evidence="6" id="KW-1185">Reference proteome</keyword>
<dbReference type="PROSITE" id="PS00197">
    <property type="entry name" value="2FE2S_FER_1"/>
    <property type="match status" value="1"/>
</dbReference>
<dbReference type="SUPFAM" id="SSF63380">
    <property type="entry name" value="Riboflavin synthase domain-like"/>
    <property type="match status" value="1"/>
</dbReference>
<comment type="cofactor">
    <cofactor evidence="2">
        <name>[2Fe-2S] cluster</name>
        <dbReference type="ChEBI" id="CHEBI:190135"/>
    </cofactor>
</comment>
<name>A0A6M8G5A7_9GAMM</name>
<feature type="domain" description="2Fe-2S ferredoxin-type" evidence="3">
    <location>
        <begin position="12"/>
        <end position="104"/>
    </location>
</feature>
<dbReference type="SUPFAM" id="SSF54292">
    <property type="entry name" value="2Fe-2S ferredoxin-like"/>
    <property type="match status" value="1"/>
</dbReference>
<organism evidence="5 6">
    <name type="scientific">Aquipseudomonas campi</name>
    <dbReference type="NCBI Taxonomy" id="2731681"/>
    <lineage>
        <taxon>Bacteria</taxon>
        <taxon>Pseudomonadati</taxon>
        <taxon>Pseudomonadota</taxon>
        <taxon>Gammaproteobacteria</taxon>
        <taxon>Pseudomonadales</taxon>
        <taxon>Pseudomonadaceae</taxon>
        <taxon>Aquipseudomonas</taxon>
    </lineage>
</organism>
<dbReference type="InterPro" id="IPR050415">
    <property type="entry name" value="MRET"/>
</dbReference>
<evidence type="ECO:0000313" key="6">
    <source>
        <dbReference type="Proteomes" id="UP000501379"/>
    </source>
</evidence>
<keyword evidence="1" id="KW-0411">Iron-sulfur</keyword>
<dbReference type="InterPro" id="IPR006058">
    <property type="entry name" value="2Fe2S_fd_BS"/>
</dbReference>
<dbReference type="KEGG" id="pcam:HNE05_12410"/>
<dbReference type="CDD" id="cd00207">
    <property type="entry name" value="fer2"/>
    <property type="match status" value="1"/>
</dbReference>
<dbReference type="PANTHER" id="PTHR47354">
    <property type="entry name" value="NADH OXIDOREDUCTASE HCR"/>
    <property type="match status" value="1"/>
</dbReference>
<dbReference type="InterPro" id="IPR012675">
    <property type="entry name" value="Beta-grasp_dom_sf"/>
</dbReference>
<dbReference type="Pfam" id="PF00111">
    <property type="entry name" value="Fer2"/>
    <property type="match status" value="1"/>
</dbReference>
<dbReference type="Gene3D" id="3.40.50.80">
    <property type="entry name" value="Nucleotide-binding domain of ferredoxin-NADP reductase (FNR) module"/>
    <property type="match status" value="1"/>
</dbReference>
<dbReference type="PRINTS" id="PR00410">
    <property type="entry name" value="PHEHYDRXLASE"/>
</dbReference>
<evidence type="ECO:0000256" key="1">
    <source>
        <dbReference type="ARBA" id="ARBA00023014"/>
    </source>
</evidence>
<dbReference type="Proteomes" id="UP000501379">
    <property type="component" value="Chromosome"/>
</dbReference>
<dbReference type="PROSITE" id="PS51085">
    <property type="entry name" value="2FE2S_FER_2"/>
    <property type="match status" value="1"/>
</dbReference>
<dbReference type="PANTHER" id="PTHR47354:SF5">
    <property type="entry name" value="PROTEIN RFBI"/>
    <property type="match status" value="1"/>
</dbReference>
<dbReference type="PROSITE" id="PS51384">
    <property type="entry name" value="FAD_FR"/>
    <property type="match status" value="1"/>
</dbReference>
<dbReference type="GO" id="GO:0016491">
    <property type="term" value="F:oxidoreductase activity"/>
    <property type="evidence" value="ECO:0007669"/>
    <property type="project" value="InterPro"/>
</dbReference>
<dbReference type="InterPro" id="IPR001433">
    <property type="entry name" value="OxRdtase_FAD/NAD-bd"/>
</dbReference>
<dbReference type="InterPro" id="IPR017938">
    <property type="entry name" value="Riboflavin_synthase-like_b-brl"/>
</dbReference>
<dbReference type="Gene3D" id="3.10.20.30">
    <property type="match status" value="1"/>
</dbReference>
<dbReference type="GO" id="GO:0051537">
    <property type="term" value="F:2 iron, 2 sulfur cluster binding"/>
    <property type="evidence" value="ECO:0007669"/>
    <property type="project" value="InterPro"/>
</dbReference>
<proteinExistence type="predicted"/>
<evidence type="ECO:0000259" key="4">
    <source>
        <dbReference type="PROSITE" id="PS51384"/>
    </source>
</evidence>
<dbReference type="InterPro" id="IPR001041">
    <property type="entry name" value="2Fe-2S_ferredoxin-type"/>
</dbReference>
<gene>
    <name evidence="5" type="ORF">HNE05_12410</name>
</gene>
<dbReference type="InterPro" id="IPR036010">
    <property type="entry name" value="2Fe-2S_ferredoxin-like_sf"/>
</dbReference>
<dbReference type="InterPro" id="IPR017927">
    <property type="entry name" value="FAD-bd_FR_type"/>
</dbReference>
<dbReference type="Pfam" id="PF00175">
    <property type="entry name" value="NAD_binding_1"/>
    <property type="match status" value="1"/>
</dbReference>
<evidence type="ECO:0000256" key="2">
    <source>
        <dbReference type="ARBA" id="ARBA00034078"/>
    </source>
</evidence>
<dbReference type="EMBL" id="CP053697">
    <property type="protein sequence ID" value="QKE64115.1"/>
    <property type="molecule type" value="Genomic_DNA"/>
</dbReference>
<feature type="domain" description="FAD-binding FR-type" evidence="4">
    <location>
        <begin position="112"/>
        <end position="217"/>
    </location>
</feature>
<dbReference type="Gene3D" id="2.40.30.10">
    <property type="entry name" value="Translation factors"/>
    <property type="match status" value="1"/>
</dbReference>
<keyword evidence="1" id="KW-0408">Iron</keyword>
<dbReference type="PRINTS" id="PR00371">
    <property type="entry name" value="FPNCR"/>
</dbReference>
<reference evidence="5" key="1">
    <citation type="submission" date="2020-07" db="EMBL/GenBank/DDBJ databases">
        <title>Nitrate ammonifying Pseudomonas campi sp. nov. isolated from German agricultural grassland.</title>
        <authorList>
            <person name="Timsy T."/>
            <person name="Ulrich A."/>
            <person name="Spanner T."/>
            <person name="Foesel B."/>
            <person name="Kolb S."/>
            <person name="Horn M.A."/>
            <person name="Behrendt U."/>
        </authorList>
    </citation>
    <scope>NUCLEOTIDE SEQUENCE</scope>
    <source>
        <strain evidence="5">S1-A32-2</strain>
    </source>
</reference>
<dbReference type="SUPFAM" id="SSF52343">
    <property type="entry name" value="Ferredoxin reductase-like, C-terminal NADP-linked domain"/>
    <property type="match status" value="1"/>
</dbReference>
<keyword evidence="1" id="KW-0479">Metal-binding</keyword>
<dbReference type="InterPro" id="IPR008333">
    <property type="entry name" value="Cbr1-like_FAD-bd_dom"/>
</dbReference>
<protein>
    <submittedName>
        <fullName evidence="5">2Fe-2S iron-sulfur cluster binding domain-containing protein</fullName>
    </submittedName>
</protein>
<evidence type="ECO:0000313" key="5">
    <source>
        <dbReference type="EMBL" id="QKE64115.1"/>
    </source>
</evidence>
<dbReference type="InterPro" id="IPR001709">
    <property type="entry name" value="Flavoprot_Pyr_Nucl_cyt_Rdtase"/>
</dbReference>
<dbReference type="InterPro" id="IPR039261">
    <property type="entry name" value="FNR_nucleotide-bd"/>
</dbReference>
<sequence length="372" mass="39749">MLADLSELPVATGFTLNVAGTDLLAVAKAGDSLLSAALRGGVRIPHLCRAGECGSCRCRLVTGQVRLKRDISQHVDHQALRQGYLLACQSEALSDLTLEIPGQSPCAEGAGVKALHGQIRSVTALSHDIRQLVVELDSPLHYRAGQYAQLSVPGHADLASAPRCYSFSSAPSAHGCTQVAFYVRHVPGGLFTEWLFAQDRTGESVELMGPLGNLQVRDDDRPMVCIAGGSGLAPIKAMLEELCGRERAPDLTLFLAARSQRDLYCQAELADLQGRWPGPGRLLVVPVLSSEPESSGWDGLTGYCGEHLSSFCSPADSSFYLCGPPAMIDAILRQLQGEVAAEHVHHDRFLDRSSLPAAAPQTTTQSLTEMTV</sequence>
<dbReference type="AlphaFoldDB" id="A0A6M8G5A7"/>
<dbReference type="Pfam" id="PF00970">
    <property type="entry name" value="FAD_binding_6"/>
    <property type="match status" value="1"/>
</dbReference>
<dbReference type="RefSeq" id="WP_173208736.1">
    <property type="nucleotide sequence ID" value="NZ_CP053697.2"/>
</dbReference>
<accession>A0A6M8G5A7</accession>
<evidence type="ECO:0000259" key="3">
    <source>
        <dbReference type="PROSITE" id="PS51085"/>
    </source>
</evidence>